<protein>
    <recommendedName>
        <fullName evidence="1">Protein kinase domain-containing protein</fullName>
    </recommendedName>
</protein>
<evidence type="ECO:0000259" key="1">
    <source>
        <dbReference type="PROSITE" id="PS50011"/>
    </source>
</evidence>
<accession>A0AA35VQY4</accession>
<dbReference type="EMBL" id="OX465077">
    <property type="protein sequence ID" value="CAI9267652.1"/>
    <property type="molecule type" value="Genomic_DNA"/>
</dbReference>
<dbReference type="GO" id="GO:0005737">
    <property type="term" value="C:cytoplasm"/>
    <property type="evidence" value="ECO:0007669"/>
    <property type="project" value="TreeGrafter"/>
</dbReference>
<gene>
    <name evidence="2" type="ORF">LSALG_LOCUS8120</name>
</gene>
<dbReference type="InterPro" id="IPR011009">
    <property type="entry name" value="Kinase-like_dom_sf"/>
</dbReference>
<organism evidence="2 3">
    <name type="scientific">Lactuca saligna</name>
    <name type="common">Willowleaf lettuce</name>
    <dbReference type="NCBI Taxonomy" id="75948"/>
    <lineage>
        <taxon>Eukaryota</taxon>
        <taxon>Viridiplantae</taxon>
        <taxon>Streptophyta</taxon>
        <taxon>Embryophyta</taxon>
        <taxon>Tracheophyta</taxon>
        <taxon>Spermatophyta</taxon>
        <taxon>Magnoliopsida</taxon>
        <taxon>eudicotyledons</taxon>
        <taxon>Gunneridae</taxon>
        <taxon>Pentapetalae</taxon>
        <taxon>asterids</taxon>
        <taxon>campanulids</taxon>
        <taxon>Asterales</taxon>
        <taxon>Asteraceae</taxon>
        <taxon>Cichorioideae</taxon>
        <taxon>Cichorieae</taxon>
        <taxon>Lactucinae</taxon>
        <taxon>Lactuca</taxon>
    </lineage>
</organism>
<dbReference type="Pfam" id="PF00069">
    <property type="entry name" value="Pkinase"/>
    <property type="match status" value="1"/>
</dbReference>
<proteinExistence type="predicted"/>
<evidence type="ECO:0000313" key="3">
    <source>
        <dbReference type="Proteomes" id="UP001177003"/>
    </source>
</evidence>
<keyword evidence="3" id="KW-1185">Reference proteome</keyword>
<feature type="domain" description="Protein kinase" evidence="1">
    <location>
        <begin position="9"/>
        <end position="264"/>
    </location>
</feature>
<evidence type="ECO:0000313" key="2">
    <source>
        <dbReference type="EMBL" id="CAI9267652.1"/>
    </source>
</evidence>
<dbReference type="Proteomes" id="UP001177003">
    <property type="component" value="Chromosome 1"/>
</dbReference>
<dbReference type="Gene3D" id="1.10.510.10">
    <property type="entry name" value="Transferase(Phosphotransferase) domain 1"/>
    <property type="match status" value="1"/>
</dbReference>
<dbReference type="AlphaFoldDB" id="A0AA35VQY4"/>
<dbReference type="PANTHER" id="PTHR24361">
    <property type="entry name" value="MITOGEN-ACTIVATED KINASE KINASE KINASE"/>
    <property type="match status" value="1"/>
</dbReference>
<dbReference type="GO" id="GO:0005524">
    <property type="term" value="F:ATP binding"/>
    <property type="evidence" value="ECO:0007669"/>
    <property type="project" value="InterPro"/>
</dbReference>
<dbReference type="InterPro" id="IPR053235">
    <property type="entry name" value="Ser_Thr_kinase"/>
</dbReference>
<sequence length="290" mass="32417">MSNQQHLDLSDFIRIGNGSWGPVYKVLHRPSDTHFALKVIYGNHDDDFRGQILHQIKLLHGIDNINIVKCHDVFDRDGEFQVLLEYMNCGSLQGTLLSDESSLADLTRQILSGLHYLHRNNIAHRHIKPSNLLTNSKKEVKIAISGVTRILEQTTHPCKDPVGTIAYMCPERINTDLNQGKNDGYAGDIWSMGVSILELYMGILPFEVGRSDDWASLMMAICMSPPPKAPATASTEFQDFVGRCLQRDPAKRWTAAQLLGHPFVTREAIADDIYETTTTTISLEGASTQI</sequence>
<dbReference type="PROSITE" id="PS50011">
    <property type="entry name" value="PROTEIN_KINASE_DOM"/>
    <property type="match status" value="1"/>
</dbReference>
<dbReference type="GO" id="GO:0004674">
    <property type="term" value="F:protein serine/threonine kinase activity"/>
    <property type="evidence" value="ECO:0007669"/>
    <property type="project" value="TreeGrafter"/>
</dbReference>
<dbReference type="InterPro" id="IPR000719">
    <property type="entry name" value="Prot_kinase_dom"/>
</dbReference>
<name>A0AA35VQY4_LACSI</name>
<reference evidence="2" key="1">
    <citation type="submission" date="2023-04" db="EMBL/GenBank/DDBJ databases">
        <authorList>
            <person name="Vijverberg K."/>
            <person name="Xiong W."/>
            <person name="Schranz E."/>
        </authorList>
    </citation>
    <scope>NUCLEOTIDE SEQUENCE</scope>
</reference>
<dbReference type="Gene3D" id="3.30.200.20">
    <property type="entry name" value="Phosphorylase Kinase, domain 1"/>
    <property type="match status" value="1"/>
</dbReference>
<dbReference type="SUPFAM" id="SSF56112">
    <property type="entry name" value="Protein kinase-like (PK-like)"/>
    <property type="match status" value="1"/>
</dbReference>
<dbReference type="PANTHER" id="PTHR24361:SF826">
    <property type="entry name" value="MITOGEN-ACTIVATED PROTEIN KINASE KINASE STE-STE7 FAMILY"/>
    <property type="match status" value="1"/>
</dbReference>